<evidence type="ECO:0000256" key="1">
    <source>
        <dbReference type="SAM" id="SignalP"/>
    </source>
</evidence>
<name>Q2CD56_OCEGH</name>
<dbReference type="STRING" id="314256.OG2516_12261"/>
<dbReference type="PROSITE" id="PS51257">
    <property type="entry name" value="PROKAR_LIPOPROTEIN"/>
    <property type="match status" value="1"/>
</dbReference>
<comment type="caution">
    <text evidence="2">The sequence shown here is derived from an EMBL/GenBank/DDBJ whole genome shotgun (WGS) entry which is preliminary data.</text>
</comment>
<proteinExistence type="predicted"/>
<gene>
    <name evidence="2" type="ORF">OG2516_12261</name>
</gene>
<accession>Q2CD56</accession>
<feature type="chain" id="PRO_5004207202" evidence="1">
    <location>
        <begin position="21"/>
        <end position="161"/>
    </location>
</feature>
<dbReference type="HOGENOM" id="CLU_139174_0_0_5"/>
<keyword evidence="1" id="KW-0732">Signal</keyword>
<evidence type="ECO:0000313" key="2">
    <source>
        <dbReference type="EMBL" id="EAR50622.1"/>
    </source>
</evidence>
<evidence type="ECO:0000313" key="3">
    <source>
        <dbReference type="Proteomes" id="UP000003635"/>
    </source>
</evidence>
<protein>
    <submittedName>
        <fullName evidence="2">Uncharacterized protein</fullName>
    </submittedName>
</protein>
<keyword evidence="3" id="KW-1185">Reference proteome</keyword>
<dbReference type="AlphaFoldDB" id="Q2CD56"/>
<organism evidence="2 3">
    <name type="scientific">Oceanicola granulosus (strain ATCC BAA-861 / DSM 15982 / KCTC 12143 / HTCC2516)</name>
    <dbReference type="NCBI Taxonomy" id="314256"/>
    <lineage>
        <taxon>Bacteria</taxon>
        <taxon>Pseudomonadati</taxon>
        <taxon>Pseudomonadota</taxon>
        <taxon>Alphaproteobacteria</taxon>
        <taxon>Rhodobacterales</taxon>
        <taxon>Roseobacteraceae</taxon>
        <taxon>Oceanicola</taxon>
    </lineage>
</organism>
<reference evidence="2 3" key="1">
    <citation type="journal article" date="2010" name="J. Bacteriol.">
        <title>Genome sequences of Oceanicola granulosus HTCC2516(T) and Oceanicola batsensis HTCC2597(TDelta).</title>
        <authorList>
            <person name="Thrash J.C."/>
            <person name="Cho J.C."/>
            <person name="Vergin K.L."/>
            <person name="Giovannoni S.J."/>
        </authorList>
    </citation>
    <scope>NUCLEOTIDE SEQUENCE [LARGE SCALE GENOMIC DNA]</scope>
    <source>
        <strain evidence="3">ATCC BAA-861 / DSM 15982 / KCTC 12143 / HTCC2516</strain>
    </source>
</reference>
<dbReference type="eggNOG" id="ENOG5032ZUG">
    <property type="taxonomic scope" value="Bacteria"/>
</dbReference>
<dbReference type="EMBL" id="AAOT01000025">
    <property type="protein sequence ID" value="EAR50622.1"/>
    <property type="molecule type" value="Genomic_DNA"/>
</dbReference>
<dbReference type="RefSeq" id="WP_007255970.1">
    <property type="nucleotide sequence ID" value="NZ_CH724107.1"/>
</dbReference>
<feature type="signal peptide" evidence="1">
    <location>
        <begin position="1"/>
        <end position="20"/>
    </location>
</feature>
<dbReference type="OrthoDB" id="8451541at2"/>
<sequence>MILRPALTAAALLAATQSAALSCLPSDISRAYRDAAESADSYVILQGAFRFDAAALPPAVQSGDGVAAADAVPADFQGIAYDPAGGTRPYSGPVTLQPECAGPWCGRIEPGGEVLAFVRLEDGALTLALDPCFANVFTDPSADTVATLEACLAGEACGEAG</sequence>
<dbReference type="Proteomes" id="UP000003635">
    <property type="component" value="Unassembled WGS sequence"/>
</dbReference>